<dbReference type="Gene3D" id="3.40.50.620">
    <property type="entry name" value="HUPs"/>
    <property type="match status" value="2"/>
</dbReference>
<dbReference type="InterPro" id="IPR014729">
    <property type="entry name" value="Rossmann-like_a/b/a_fold"/>
</dbReference>
<dbReference type="GO" id="GO:0016779">
    <property type="term" value="F:nucleotidyltransferase activity"/>
    <property type="evidence" value="ECO:0007669"/>
    <property type="project" value="UniProtKB-KW"/>
</dbReference>
<protein>
    <recommendedName>
        <fullName evidence="10">ethanolamine-phosphate cytidylyltransferase</fullName>
        <ecNumber evidence="10">2.7.7.14</ecNumber>
    </recommendedName>
    <alternativeName>
        <fullName evidence="11">CTP:phosphoethanolamine cytidylyltransferase</fullName>
    </alternativeName>
</protein>
<keyword evidence="6" id="KW-0443">Lipid metabolism</keyword>
<comment type="caution">
    <text evidence="14">The sequence shown here is derived from an EMBL/GenBank/DDBJ whole genome shotgun (WGS) entry which is preliminary data.</text>
</comment>
<dbReference type="EMBL" id="JAVFKD010000012">
    <property type="protein sequence ID" value="KAK5992114.1"/>
    <property type="molecule type" value="Genomic_DNA"/>
</dbReference>
<name>A0ABR0SIY1_9HYPO</name>
<comment type="similarity">
    <text evidence="2">Belongs to the cytidylyltransferase family.</text>
</comment>
<feature type="compositionally biased region" description="Basic and acidic residues" evidence="12">
    <location>
        <begin position="428"/>
        <end position="446"/>
    </location>
</feature>
<dbReference type="PANTHER" id="PTHR45780:SF2">
    <property type="entry name" value="ETHANOLAMINE-PHOSPHATE CYTIDYLYLTRANSFERASE"/>
    <property type="match status" value="1"/>
</dbReference>
<keyword evidence="3" id="KW-0444">Lipid biosynthesis</keyword>
<dbReference type="SUPFAM" id="SSF52374">
    <property type="entry name" value="Nucleotidylyl transferase"/>
    <property type="match status" value="2"/>
</dbReference>
<reference evidence="14 15" key="1">
    <citation type="submission" date="2024-01" db="EMBL/GenBank/DDBJ databases">
        <title>Complete genome of Cladobotryum mycophilum ATHUM6906.</title>
        <authorList>
            <person name="Christinaki A.C."/>
            <person name="Myridakis A.I."/>
            <person name="Kouvelis V.N."/>
        </authorList>
    </citation>
    <scope>NUCLEOTIDE SEQUENCE [LARGE SCALE GENOMIC DNA]</scope>
    <source>
        <strain evidence="14 15">ATHUM6906</strain>
    </source>
</reference>
<dbReference type="Proteomes" id="UP001338125">
    <property type="component" value="Unassembled WGS sequence"/>
</dbReference>
<dbReference type="CDD" id="cd02174">
    <property type="entry name" value="CCT"/>
    <property type="match status" value="1"/>
</dbReference>
<evidence type="ECO:0000256" key="9">
    <source>
        <dbReference type="ARBA" id="ARBA00024191"/>
    </source>
</evidence>
<accession>A0ABR0SIY1</accession>
<dbReference type="Pfam" id="PF01467">
    <property type="entry name" value="CTP_transf_like"/>
    <property type="match status" value="1"/>
</dbReference>
<dbReference type="InterPro" id="IPR041723">
    <property type="entry name" value="CCT"/>
</dbReference>
<comment type="pathway">
    <text evidence="9">Phospholipid metabolism; phosphatidylethanolamine biosynthesis; phosphatidylethanolamine from ethanolamine: step 2/3.</text>
</comment>
<sequence>MSASEYNEDLEKAQGEPESQLYEGRLWVDGCFDFFHHGHAGAIVQSRKLGDELYCGVHSDEAILKNKGPTVMNLEERMAAMNACRWVTKAIAYAPYVTQLDYITHYGCKYVAHGDDITSDSDGNDTYRFVKEAGRFKVVKRSPGISTTDLVGRMLLCTKTHFIKSLEKVLAGEEGSGTEEERKVLAQAMLERIKLYATDETAFNPGADVWFWTATSRGDKGEEQGAFKKFLDGKGRRPGQRLVYVDGGFDLFCSGHIEFLRKVLETENELARKSGWFTEEATKKRVGENGQDYGPAYVVVGVHEDGVINEWKGVNYPVMNIYERGLCVLQCKYIDAVIFGAPFTPTKKYLTNIPLGTPDVVYHGPTAFIPLTYDPYVEAKELGIYQEIGEHAFSNVNAGQIVERIMQSRDRYEARQRAKGVKAGVEAAAREREIMEEEQRKKEAGRRGVTSSS</sequence>
<keyword evidence="5 14" id="KW-0548">Nucleotidyltransferase</keyword>
<proteinExistence type="inferred from homology"/>
<evidence type="ECO:0000256" key="7">
    <source>
        <dbReference type="ARBA" id="ARBA00023209"/>
    </source>
</evidence>
<evidence type="ECO:0000256" key="10">
    <source>
        <dbReference type="ARBA" id="ARBA00024221"/>
    </source>
</evidence>
<evidence type="ECO:0000313" key="15">
    <source>
        <dbReference type="Proteomes" id="UP001338125"/>
    </source>
</evidence>
<dbReference type="InterPro" id="IPR044608">
    <property type="entry name" value="Ect1/PCYT2"/>
</dbReference>
<evidence type="ECO:0000256" key="2">
    <source>
        <dbReference type="ARBA" id="ARBA00010101"/>
    </source>
</evidence>
<dbReference type="EC" id="2.7.7.14" evidence="10"/>
<gene>
    <name evidence="14" type="ORF">PT974_05512</name>
</gene>
<evidence type="ECO:0000256" key="4">
    <source>
        <dbReference type="ARBA" id="ARBA00022679"/>
    </source>
</evidence>
<comment type="pathway">
    <text evidence="1">Lipid metabolism.</text>
</comment>
<evidence type="ECO:0000256" key="11">
    <source>
        <dbReference type="ARBA" id="ARBA00031473"/>
    </source>
</evidence>
<feature type="region of interest" description="Disordered" evidence="12">
    <location>
        <begin position="428"/>
        <end position="453"/>
    </location>
</feature>
<organism evidence="14 15">
    <name type="scientific">Cladobotryum mycophilum</name>
    <dbReference type="NCBI Taxonomy" id="491253"/>
    <lineage>
        <taxon>Eukaryota</taxon>
        <taxon>Fungi</taxon>
        <taxon>Dikarya</taxon>
        <taxon>Ascomycota</taxon>
        <taxon>Pezizomycotina</taxon>
        <taxon>Sordariomycetes</taxon>
        <taxon>Hypocreomycetidae</taxon>
        <taxon>Hypocreales</taxon>
        <taxon>Hypocreaceae</taxon>
        <taxon>Cladobotryum</taxon>
    </lineage>
</organism>
<evidence type="ECO:0000256" key="12">
    <source>
        <dbReference type="SAM" id="MobiDB-lite"/>
    </source>
</evidence>
<feature type="domain" description="Cytidyltransferase-like" evidence="13">
    <location>
        <begin position="28"/>
        <end position="151"/>
    </location>
</feature>
<dbReference type="NCBIfam" id="TIGR00125">
    <property type="entry name" value="cyt_tran_rel"/>
    <property type="match status" value="1"/>
</dbReference>
<evidence type="ECO:0000256" key="5">
    <source>
        <dbReference type="ARBA" id="ARBA00022695"/>
    </source>
</evidence>
<keyword evidence="4" id="KW-0808">Transferase</keyword>
<evidence type="ECO:0000313" key="14">
    <source>
        <dbReference type="EMBL" id="KAK5992114.1"/>
    </source>
</evidence>
<dbReference type="PANTHER" id="PTHR45780">
    <property type="entry name" value="ETHANOLAMINE-PHOSPHATE CYTIDYLYLTRANSFERASE"/>
    <property type="match status" value="1"/>
</dbReference>
<evidence type="ECO:0000256" key="8">
    <source>
        <dbReference type="ARBA" id="ARBA00023264"/>
    </source>
</evidence>
<keyword evidence="15" id="KW-1185">Reference proteome</keyword>
<dbReference type="InterPro" id="IPR004821">
    <property type="entry name" value="Cyt_trans-like"/>
</dbReference>
<keyword evidence="8" id="KW-1208">Phospholipid metabolism</keyword>
<evidence type="ECO:0000256" key="6">
    <source>
        <dbReference type="ARBA" id="ARBA00023098"/>
    </source>
</evidence>
<evidence type="ECO:0000256" key="1">
    <source>
        <dbReference type="ARBA" id="ARBA00005189"/>
    </source>
</evidence>
<keyword evidence="7" id="KW-0594">Phospholipid biosynthesis</keyword>
<evidence type="ECO:0000256" key="3">
    <source>
        <dbReference type="ARBA" id="ARBA00022516"/>
    </source>
</evidence>
<evidence type="ECO:0000259" key="13">
    <source>
        <dbReference type="Pfam" id="PF01467"/>
    </source>
</evidence>